<comment type="similarity">
    <text evidence="5">Belongs to the DPH4 family.</text>
</comment>
<keyword evidence="11" id="KW-0539">Nucleus</keyword>
<keyword evidence="16" id="KW-1185">Reference proteome</keyword>
<sequence length="247" mass="26707">MEKPTHYHVLGISPSLLESQTDPSALLKQAYRRALLRHHPDKSRSQAPTPTPPHTCTCTCTSTSACTSKSAPTSADADAHPHGPACSSSCSTSCTTARKASRSGSASASSFSIDQISSALAVLSSPRRRAEYDASLRVSRAAAGRGEKDAAFQTGIESVDLDDLELDERGPRWHRSCRCGNERGYAFGEDDLLEVEHEGVLMVGCQDCSLWLQVHFAVLEEEGEDHQDDGRHRDRTQAMSNGKNASH</sequence>
<dbReference type="PROSITE" id="PS51074">
    <property type="entry name" value="DPH_MB"/>
    <property type="match status" value="1"/>
</dbReference>
<dbReference type="InterPro" id="IPR007872">
    <property type="entry name" value="DPH_MB_dom"/>
</dbReference>
<dbReference type="UniPathway" id="UPA00559"/>
<dbReference type="AlphaFoldDB" id="A0A0M8N475"/>
<dbReference type="GO" id="GO:0005634">
    <property type="term" value="C:nucleus"/>
    <property type="evidence" value="ECO:0007669"/>
    <property type="project" value="UniProtKB-SubCell"/>
</dbReference>
<evidence type="ECO:0000313" key="16">
    <source>
        <dbReference type="Proteomes" id="UP000053831"/>
    </source>
</evidence>
<proteinExistence type="inferred from homology"/>
<evidence type="ECO:0000256" key="2">
    <source>
        <dbReference type="ARBA" id="ARBA00004123"/>
    </source>
</evidence>
<evidence type="ECO:0000256" key="6">
    <source>
        <dbReference type="ARBA" id="ARBA00021797"/>
    </source>
</evidence>
<feature type="domain" description="J" evidence="13">
    <location>
        <begin position="5"/>
        <end position="136"/>
    </location>
</feature>
<comment type="caution">
    <text evidence="15">The sequence shown here is derived from an EMBL/GenBank/DDBJ whole genome shotgun (WGS) entry which is preliminary data.</text>
</comment>
<dbReference type="GO" id="GO:0005737">
    <property type="term" value="C:cytoplasm"/>
    <property type="evidence" value="ECO:0007669"/>
    <property type="project" value="UniProtKB-SubCell"/>
</dbReference>
<dbReference type="GO" id="GO:0046872">
    <property type="term" value="F:metal ion binding"/>
    <property type="evidence" value="ECO:0007669"/>
    <property type="project" value="UniProtKB-KW"/>
</dbReference>
<gene>
    <name evidence="15" type="ORF">ESCO_000784</name>
</gene>
<dbReference type="SUPFAM" id="SSF144217">
    <property type="entry name" value="CSL zinc finger"/>
    <property type="match status" value="1"/>
</dbReference>
<evidence type="ECO:0000256" key="1">
    <source>
        <dbReference type="ARBA" id="ARBA00003474"/>
    </source>
</evidence>
<dbReference type="InterPro" id="IPR036671">
    <property type="entry name" value="DPH_MB_sf"/>
</dbReference>
<dbReference type="PROSITE" id="PS50076">
    <property type="entry name" value="DNAJ_2"/>
    <property type="match status" value="1"/>
</dbReference>
<comment type="subcellular location">
    <subcellularLocation>
        <location evidence="3">Cytoplasm</location>
    </subcellularLocation>
    <subcellularLocation>
        <location evidence="2">Nucleus</location>
    </subcellularLocation>
</comment>
<dbReference type="InterPro" id="IPR044248">
    <property type="entry name" value="DPH3/4-like"/>
</dbReference>
<dbReference type="PANTHER" id="PTHR21454">
    <property type="entry name" value="DPH3 HOMOLOG-RELATED"/>
    <property type="match status" value="1"/>
</dbReference>
<evidence type="ECO:0000256" key="10">
    <source>
        <dbReference type="ARBA" id="ARBA00023004"/>
    </source>
</evidence>
<comment type="function">
    <text evidence="1">Required for the first step of diphthamide biosynthesis, the transfer of 3-amino-3-carboxypropyl from S-adenosyl-L-methionine to a histidine residue. Diphthamide is a post-translational modification of histidine which occurs in elongation factor 2.</text>
</comment>
<evidence type="ECO:0000256" key="11">
    <source>
        <dbReference type="ARBA" id="ARBA00023242"/>
    </source>
</evidence>
<dbReference type="Gene3D" id="1.10.287.110">
    <property type="entry name" value="DnaJ domain"/>
    <property type="match status" value="1"/>
</dbReference>
<dbReference type="Proteomes" id="UP000053831">
    <property type="component" value="Unassembled WGS sequence"/>
</dbReference>
<dbReference type="SUPFAM" id="SSF46565">
    <property type="entry name" value="Chaperone J-domain"/>
    <property type="match status" value="1"/>
</dbReference>
<accession>A0A0M8N475</accession>
<keyword evidence="7" id="KW-0963">Cytoplasm</keyword>
<dbReference type="Pfam" id="PF05207">
    <property type="entry name" value="Zn_ribbon_CSL"/>
    <property type="match status" value="1"/>
</dbReference>
<name>A0A0M8N475_ESCWE</name>
<keyword evidence="9" id="KW-0862">Zinc</keyword>
<dbReference type="STRING" id="150374.A0A0M8N475"/>
<evidence type="ECO:0000259" key="14">
    <source>
        <dbReference type="PROSITE" id="PS51074"/>
    </source>
</evidence>
<keyword evidence="10" id="KW-0408">Iron</keyword>
<dbReference type="GO" id="GO:0017183">
    <property type="term" value="P:protein histidyl modification to diphthamide"/>
    <property type="evidence" value="ECO:0007669"/>
    <property type="project" value="UniProtKB-UniPathway"/>
</dbReference>
<dbReference type="EMBL" id="LGSR01000020">
    <property type="protein sequence ID" value="KOS19491.1"/>
    <property type="molecule type" value="Genomic_DNA"/>
</dbReference>
<dbReference type="Gene3D" id="3.10.660.10">
    <property type="entry name" value="DPH Zinc finger"/>
    <property type="match status" value="1"/>
</dbReference>
<reference evidence="15 16" key="1">
    <citation type="submission" date="2015-07" db="EMBL/GenBank/DDBJ databases">
        <title>The genome of the fungus Escovopsis weberi, a specialized disease agent of ant agriculture.</title>
        <authorList>
            <person name="de Man T.J."/>
            <person name="Stajich J.E."/>
            <person name="Kubicek C.P."/>
            <person name="Chenthamara K."/>
            <person name="Atanasova L."/>
            <person name="Druzhinina I.S."/>
            <person name="Birnbaum S."/>
            <person name="Barribeau S.M."/>
            <person name="Teiling C."/>
            <person name="Suen G."/>
            <person name="Currie C."/>
            <person name="Gerardo N.M."/>
        </authorList>
    </citation>
    <scope>NUCLEOTIDE SEQUENCE [LARGE SCALE GENOMIC DNA]</scope>
</reference>
<keyword evidence="8" id="KW-0479">Metal-binding</keyword>
<dbReference type="PANTHER" id="PTHR21454:SF46">
    <property type="entry name" value="DIPHTHAMIDE BIOSYNTHESIS PROTEIN 4"/>
    <property type="match status" value="1"/>
</dbReference>
<dbReference type="InterPro" id="IPR036869">
    <property type="entry name" value="J_dom_sf"/>
</dbReference>
<evidence type="ECO:0000256" key="4">
    <source>
        <dbReference type="ARBA" id="ARBA00005156"/>
    </source>
</evidence>
<comment type="pathway">
    <text evidence="4">Protein modification; peptidyl-diphthamide biosynthesis.</text>
</comment>
<feature type="compositionally biased region" description="Polar residues" evidence="12">
    <location>
        <begin position="237"/>
        <end position="247"/>
    </location>
</feature>
<dbReference type="CDD" id="cd06257">
    <property type="entry name" value="DnaJ"/>
    <property type="match status" value="1"/>
</dbReference>
<dbReference type="OrthoDB" id="18529at2759"/>
<evidence type="ECO:0000256" key="12">
    <source>
        <dbReference type="SAM" id="MobiDB-lite"/>
    </source>
</evidence>
<feature type="region of interest" description="Disordered" evidence="12">
    <location>
        <begin position="223"/>
        <end position="247"/>
    </location>
</feature>
<evidence type="ECO:0000256" key="3">
    <source>
        <dbReference type="ARBA" id="ARBA00004496"/>
    </source>
</evidence>
<protein>
    <recommendedName>
        <fullName evidence="6">Diphthamide biosynthesis protein 4</fullName>
    </recommendedName>
</protein>
<evidence type="ECO:0000256" key="7">
    <source>
        <dbReference type="ARBA" id="ARBA00022490"/>
    </source>
</evidence>
<evidence type="ECO:0000259" key="13">
    <source>
        <dbReference type="PROSITE" id="PS50076"/>
    </source>
</evidence>
<dbReference type="PRINTS" id="PR00625">
    <property type="entry name" value="JDOMAIN"/>
</dbReference>
<feature type="domain" description="DPH-type MB" evidence="14">
    <location>
        <begin position="155"/>
        <end position="217"/>
    </location>
</feature>
<evidence type="ECO:0000256" key="5">
    <source>
        <dbReference type="ARBA" id="ARBA00006169"/>
    </source>
</evidence>
<dbReference type="InterPro" id="IPR001623">
    <property type="entry name" value="DnaJ_domain"/>
</dbReference>
<evidence type="ECO:0000313" key="15">
    <source>
        <dbReference type="EMBL" id="KOS19491.1"/>
    </source>
</evidence>
<feature type="region of interest" description="Disordered" evidence="12">
    <location>
        <begin position="70"/>
        <end position="89"/>
    </location>
</feature>
<evidence type="ECO:0000256" key="9">
    <source>
        <dbReference type="ARBA" id="ARBA00022833"/>
    </source>
</evidence>
<evidence type="ECO:0000256" key="8">
    <source>
        <dbReference type="ARBA" id="ARBA00022723"/>
    </source>
</evidence>
<organism evidence="15 16">
    <name type="scientific">Escovopsis weberi</name>
    <dbReference type="NCBI Taxonomy" id="150374"/>
    <lineage>
        <taxon>Eukaryota</taxon>
        <taxon>Fungi</taxon>
        <taxon>Dikarya</taxon>
        <taxon>Ascomycota</taxon>
        <taxon>Pezizomycotina</taxon>
        <taxon>Sordariomycetes</taxon>
        <taxon>Hypocreomycetidae</taxon>
        <taxon>Hypocreales</taxon>
        <taxon>Hypocreaceae</taxon>
        <taxon>Escovopsis</taxon>
    </lineage>
</organism>